<name>A0ABP8V7H1_9GAMM</name>
<dbReference type="InterPro" id="IPR016047">
    <property type="entry name" value="M23ase_b-sheet_dom"/>
</dbReference>
<feature type="domain" description="M23ase beta-sheet core" evidence="2">
    <location>
        <begin position="66"/>
        <end position="183"/>
    </location>
</feature>
<protein>
    <submittedName>
        <fullName evidence="3">M23 family metallopeptidase</fullName>
    </submittedName>
</protein>
<dbReference type="SUPFAM" id="SSF51261">
    <property type="entry name" value="Duplicated hybrid motif"/>
    <property type="match status" value="1"/>
</dbReference>
<keyword evidence="1" id="KW-0732">Signal</keyword>
<gene>
    <name evidence="3" type="ORF">GCM10023116_35450</name>
</gene>
<dbReference type="PANTHER" id="PTHR21666:SF270">
    <property type="entry name" value="MUREIN HYDROLASE ACTIVATOR ENVC"/>
    <property type="match status" value="1"/>
</dbReference>
<dbReference type="Pfam" id="PF01551">
    <property type="entry name" value="Peptidase_M23"/>
    <property type="match status" value="1"/>
</dbReference>
<dbReference type="PANTHER" id="PTHR21666">
    <property type="entry name" value="PEPTIDASE-RELATED"/>
    <property type="match status" value="1"/>
</dbReference>
<keyword evidence="4" id="KW-1185">Reference proteome</keyword>
<dbReference type="Gene3D" id="2.70.70.10">
    <property type="entry name" value="Glucose Permease (Domain IIA)"/>
    <property type="match status" value="1"/>
</dbReference>
<feature type="chain" id="PRO_5046258129" evidence="1">
    <location>
        <begin position="22"/>
        <end position="333"/>
    </location>
</feature>
<organism evidence="3 4">
    <name type="scientific">Kistimonas scapharcae</name>
    <dbReference type="NCBI Taxonomy" id="1036133"/>
    <lineage>
        <taxon>Bacteria</taxon>
        <taxon>Pseudomonadati</taxon>
        <taxon>Pseudomonadota</taxon>
        <taxon>Gammaproteobacteria</taxon>
        <taxon>Oceanospirillales</taxon>
        <taxon>Endozoicomonadaceae</taxon>
        <taxon>Kistimonas</taxon>
    </lineage>
</organism>
<comment type="caution">
    <text evidence="3">The sequence shown here is derived from an EMBL/GenBank/DDBJ whole genome shotgun (WGS) entry which is preliminary data.</text>
</comment>
<evidence type="ECO:0000313" key="4">
    <source>
        <dbReference type="Proteomes" id="UP001500604"/>
    </source>
</evidence>
<evidence type="ECO:0000256" key="1">
    <source>
        <dbReference type="SAM" id="SignalP"/>
    </source>
</evidence>
<dbReference type="CDD" id="cd12797">
    <property type="entry name" value="M23_peptidase"/>
    <property type="match status" value="1"/>
</dbReference>
<dbReference type="InterPro" id="IPR050570">
    <property type="entry name" value="Cell_wall_metabolism_enzyme"/>
</dbReference>
<feature type="signal peptide" evidence="1">
    <location>
        <begin position="1"/>
        <end position="21"/>
    </location>
</feature>
<reference evidence="4" key="1">
    <citation type="journal article" date="2019" name="Int. J. Syst. Evol. Microbiol.">
        <title>The Global Catalogue of Microorganisms (GCM) 10K type strain sequencing project: providing services to taxonomists for standard genome sequencing and annotation.</title>
        <authorList>
            <consortium name="The Broad Institute Genomics Platform"/>
            <consortium name="The Broad Institute Genome Sequencing Center for Infectious Disease"/>
            <person name="Wu L."/>
            <person name="Ma J."/>
        </authorList>
    </citation>
    <scope>NUCLEOTIDE SEQUENCE [LARGE SCALE GENOMIC DNA]</scope>
    <source>
        <strain evidence="4">JCM 17805</strain>
    </source>
</reference>
<dbReference type="EMBL" id="BAABFL010000445">
    <property type="protein sequence ID" value="GAA4651261.1"/>
    <property type="molecule type" value="Genomic_DNA"/>
</dbReference>
<evidence type="ECO:0000259" key="2">
    <source>
        <dbReference type="Pfam" id="PF01551"/>
    </source>
</evidence>
<dbReference type="Proteomes" id="UP001500604">
    <property type="component" value="Unassembled WGS sequence"/>
</dbReference>
<dbReference type="RefSeq" id="WP_345197615.1">
    <property type="nucleotide sequence ID" value="NZ_BAABFL010000445.1"/>
</dbReference>
<proteinExistence type="predicted"/>
<dbReference type="InterPro" id="IPR011055">
    <property type="entry name" value="Dup_hybrid_motif"/>
</dbReference>
<sequence length="333" mass="37060">MAPLRWRFIFCLFSLPATTSAAETPSFIFPVDCDYDVDCFIQNYVDNDPSPAHRDYQCHHQTYNGHSGTDIRLINLPQMASGVAVLAAAEGEVVAIRDGVEDVYLDPEKRAQIETIGLGNAVILKHPDGWLTLYGHLKKDSLKVSKGDWIEQGQILGDIGLSGLTAFPHVHFQVKHQDQTIDPFTGTSLSENCGNTENTLWHPSLLEQLTYFQGSLLDHGFSDQRPPDYQAIESGTFNQGAAKESPHLFFWVRLIGVSAGDQVTLRLINPDGQPLKQHTFPALTRSKAQQFYYIGMKNPVDQPGNWQGQITLERSGVPVMEKTFSYIVEAAGR</sequence>
<evidence type="ECO:0000313" key="3">
    <source>
        <dbReference type="EMBL" id="GAA4651261.1"/>
    </source>
</evidence>
<accession>A0ABP8V7H1</accession>